<evidence type="ECO:0000313" key="2">
    <source>
        <dbReference type="WBParaSite" id="RSKR_0000486200.1"/>
    </source>
</evidence>
<sequence length="363" mass="42703">MQLVWKKPTVGIKSWCNWEDESQIPFYKNINCGEENEIPFDIELKAKSLNLYEEWHDFFNESKNSSKQFMPKYIFKFRELLNKLKYVLNGPQQIIVIPNIHYLTSLQCICWGLTEYENKMYPYKKDQILIHDEFTLEEYSMFRRKVFVEFGRGLMYSRDFCKLENRDRVLLFNNLVNVFGKLAIAFFSLRVFGHEDPCNLTLILNTQAGGGTSFRMVGEVYSEPTIATISNLFKKSSDVFMDQIYLPMKKIPNFEMIEFSFLIGQYLWSTDCIDGLSAEAIILSKKVLTSLNNDIHNYYSNLNLTNYVLRLTEIIKLTTGVMKHTAVISDIITQARVFEMFEVGEFYFEKMKIDNPHLIYLMS</sequence>
<name>A0AC35TVS5_9BILA</name>
<proteinExistence type="predicted"/>
<protein>
    <submittedName>
        <fullName evidence="2">NR LBD domain-containing protein</fullName>
    </submittedName>
</protein>
<evidence type="ECO:0000313" key="1">
    <source>
        <dbReference type="Proteomes" id="UP000095286"/>
    </source>
</evidence>
<reference evidence="2" key="1">
    <citation type="submission" date="2016-11" db="UniProtKB">
        <authorList>
            <consortium name="WormBaseParasite"/>
        </authorList>
    </citation>
    <scope>IDENTIFICATION</scope>
    <source>
        <strain evidence="2">KR3021</strain>
    </source>
</reference>
<dbReference type="WBParaSite" id="RSKR_0000486200.1">
    <property type="protein sequence ID" value="RSKR_0000486200.1"/>
    <property type="gene ID" value="RSKR_0000486200"/>
</dbReference>
<organism evidence="1 2">
    <name type="scientific">Rhabditophanes sp. KR3021</name>
    <dbReference type="NCBI Taxonomy" id="114890"/>
    <lineage>
        <taxon>Eukaryota</taxon>
        <taxon>Metazoa</taxon>
        <taxon>Ecdysozoa</taxon>
        <taxon>Nematoda</taxon>
        <taxon>Chromadorea</taxon>
        <taxon>Rhabditida</taxon>
        <taxon>Tylenchina</taxon>
        <taxon>Panagrolaimomorpha</taxon>
        <taxon>Strongyloidoidea</taxon>
        <taxon>Alloionematidae</taxon>
        <taxon>Rhabditophanes</taxon>
    </lineage>
</organism>
<dbReference type="Proteomes" id="UP000095286">
    <property type="component" value="Unplaced"/>
</dbReference>
<accession>A0AC35TVS5</accession>